<dbReference type="Gene3D" id="3.30.450.40">
    <property type="match status" value="1"/>
</dbReference>
<proteinExistence type="predicted"/>
<evidence type="ECO:0000259" key="2">
    <source>
        <dbReference type="PROSITE" id="PS50112"/>
    </source>
</evidence>
<dbReference type="InterPro" id="IPR013656">
    <property type="entry name" value="PAS_4"/>
</dbReference>
<evidence type="ECO:0000313" key="3">
    <source>
        <dbReference type="EMBL" id="MCH6163436.1"/>
    </source>
</evidence>
<dbReference type="InterPro" id="IPR035965">
    <property type="entry name" value="PAS-like_dom_sf"/>
</dbReference>
<feature type="region of interest" description="Disordered" evidence="1">
    <location>
        <begin position="149"/>
        <end position="199"/>
    </location>
</feature>
<feature type="compositionally biased region" description="Gly residues" evidence="1">
    <location>
        <begin position="181"/>
        <end position="193"/>
    </location>
</feature>
<name>A0ABS9T4J2_9ACTN</name>
<organism evidence="3 4">
    <name type="scientific">Streptomyces marispadix</name>
    <dbReference type="NCBI Taxonomy" id="2922868"/>
    <lineage>
        <taxon>Bacteria</taxon>
        <taxon>Bacillati</taxon>
        <taxon>Actinomycetota</taxon>
        <taxon>Actinomycetes</taxon>
        <taxon>Kitasatosporales</taxon>
        <taxon>Streptomycetaceae</taxon>
        <taxon>Streptomyces</taxon>
    </lineage>
</organism>
<comment type="caution">
    <text evidence="3">The sequence shown here is derived from an EMBL/GenBank/DDBJ whole genome shotgun (WGS) entry which is preliminary data.</text>
</comment>
<dbReference type="Pfam" id="PF08448">
    <property type="entry name" value="PAS_4"/>
    <property type="match status" value="1"/>
</dbReference>
<dbReference type="SUPFAM" id="SSF55781">
    <property type="entry name" value="GAF domain-like"/>
    <property type="match status" value="1"/>
</dbReference>
<dbReference type="Proteomes" id="UP001166784">
    <property type="component" value="Unassembled WGS sequence"/>
</dbReference>
<dbReference type="InterPro" id="IPR000014">
    <property type="entry name" value="PAS"/>
</dbReference>
<gene>
    <name evidence="3" type="ORF">MMA15_24490</name>
</gene>
<dbReference type="RefSeq" id="WP_241062337.1">
    <property type="nucleotide sequence ID" value="NZ_JAKWJU010000002.1"/>
</dbReference>
<evidence type="ECO:0000256" key="1">
    <source>
        <dbReference type="SAM" id="MobiDB-lite"/>
    </source>
</evidence>
<feature type="compositionally biased region" description="Gly residues" evidence="1">
    <location>
        <begin position="159"/>
        <end position="168"/>
    </location>
</feature>
<dbReference type="EMBL" id="JAKWJU010000002">
    <property type="protein sequence ID" value="MCH6163436.1"/>
    <property type="molecule type" value="Genomic_DNA"/>
</dbReference>
<sequence length="438" mass="45766">MTDVEGFGAELADFRRRVEELLAARSLPDGERLLSLDAALIELRHVAEVLWPRYEELMAAGRRSGTRSDGQEQQLLRSLFHRLPVPVVVLDKDAVVRRLNLAATQLFGVRAGYAAGRSLTGSLTHEGRPVLRTQVAAVARGEGARSLRVRLLHPDAAPGGRGTGNGRDGGSDPDGGKGRNDGSGGNGPGGADTGGSPHMDLRVTLTALSAPQDARSGVLAVFQPVVASPEGYTADVPPAEPDTTAAPDLDEMSRHSELLDLVDDMTSALLTSERAPEAVAARAASVLHQRFADWVVVDLGDRDALGRAVVLGPDERVREAIMRQDPRSAPLVKDAVENGTAALQARADDLEAFGFDEGGSAVLIRAGVGSLICVPLSTGRRPGAYGAEGDGGDGGAGGQGRTCGVLTLFRTGRGRVFELSEAGAVQRIARHIALAMGS</sequence>
<accession>A0ABS9T4J2</accession>
<evidence type="ECO:0000313" key="4">
    <source>
        <dbReference type="Proteomes" id="UP001166784"/>
    </source>
</evidence>
<dbReference type="CDD" id="cd00130">
    <property type="entry name" value="PAS"/>
    <property type="match status" value="1"/>
</dbReference>
<dbReference type="PROSITE" id="PS50112">
    <property type="entry name" value="PAS"/>
    <property type="match status" value="1"/>
</dbReference>
<dbReference type="InterPro" id="IPR029016">
    <property type="entry name" value="GAF-like_dom_sf"/>
</dbReference>
<reference evidence="3" key="1">
    <citation type="submission" date="2022-03" db="EMBL/GenBank/DDBJ databases">
        <authorList>
            <person name="Santos J.D.N."/>
            <person name="Kallscheuer N."/>
            <person name="Jogler C."/>
            <person name="Lage O.M."/>
        </authorList>
    </citation>
    <scope>NUCLEOTIDE SEQUENCE</scope>
    <source>
        <strain evidence="3">M600PL45_2</strain>
    </source>
</reference>
<keyword evidence="4" id="KW-1185">Reference proteome</keyword>
<protein>
    <submittedName>
        <fullName evidence="3">PAS domain-containing protein</fullName>
    </submittedName>
</protein>
<feature type="domain" description="PAS" evidence="2">
    <location>
        <begin position="72"/>
        <end position="126"/>
    </location>
</feature>
<dbReference type="Gene3D" id="3.30.450.20">
    <property type="entry name" value="PAS domain"/>
    <property type="match status" value="1"/>
</dbReference>
<reference evidence="3" key="2">
    <citation type="journal article" date="2023" name="Int. J. Syst. Evol. Microbiol.">
        <title>Streptomyces marispadix sp. nov., isolated from marine beach sediment of the Northern Coast of Portugal.</title>
        <authorList>
            <person name="dos Santos J.D.N."/>
            <person name="Vitorino I.R."/>
            <person name="Kallscheuer N."/>
            <person name="Srivastava A."/>
            <person name="Krautwurst S."/>
            <person name="Marz M."/>
            <person name="Jogler C."/>
            <person name="Lobo Da Cunha A."/>
            <person name="Catita J."/>
            <person name="Goncalves H."/>
            <person name="Gonzalez I."/>
            <person name="Reyes F."/>
            <person name="Lage O.M."/>
        </authorList>
    </citation>
    <scope>NUCLEOTIDE SEQUENCE</scope>
    <source>
        <strain evidence="3">M600PL45_2</strain>
    </source>
</reference>
<dbReference type="SUPFAM" id="SSF55785">
    <property type="entry name" value="PYP-like sensor domain (PAS domain)"/>
    <property type="match status" value="1"/>
</dbReference>